<evidence type="ECO:0000313" key="2">
    <source>
        <dbReference type="Proteomes" id="UP000187406"/>
    </source>
</evidence>
<name>A0A1Q3CPV4_CEPFO</name>
<dbReference type="AlphaFoldDB" id="A0A1Q3CPV4"/>
<accession>A0A1Q3CPV4</accession>
<dbReference type="Proteomes" id="UP000187406">
    <property type="component" value="Unassembled WGS sequence"/>
</dbReference>
<feature type="non-terminal residue" evidence="1">
    <location>
        <position position="1"/>
    </location>
</feature>
<feature type="non-terminal residue" evidence="1">
    <location>
        <position position="114"/>
    </location>
</feature>
<proteinExistence type="predicted"/>
<dbReference type="InParanoid" id="A0A1Q3CPV4"/>
<comment type="caution">
    <text evidence="1">The sequence shown here is derived from an EMBL/GenBank/DDBJ whole genome shotgun (WGS) entry which is preliminary data.</text>
</comment>
<sequence>NFKIILTKEIYAKIPNAFWERKKYIVNLPYDPEFDEKNIPTRSRAIQMNKELTNHYFCINKNAEIERGVPRLVINNYNPLNIALRWIRYLILNKKDLLSRLCNAIIFSNFDMKS</sequence>
<gene>
    <name evidence="1" type="ORF">CFOL_v3_25615</name>
</gene>
<dbReference type="EMBL" id="BDDD01002564">
    <property type="protein sequence ID" value="GAV82162.1"/>
    <property type="molecule type" value="Genomic_DNA"/>
</dbReference>
<reference evidence="2" key="1">
    <citation type="submission" date="2016-04" db="EMBL/GenBank/DDBJ databases">
        <title>Cephalotus genome sequencing.</title>
        <authorList>
            <person name="Fukushima K."/>
            <person name="Hasebe M."/>
            <person name="Fang X."/>
        </authorList>
    </citation>
    <scope>NUCLEOTIDE SEQUENCE [LARGE SCALE GENOMIC DNA]</scope>
    <source>
        <strain evidence="2">cv. St1</strain>
    </source>
</reference>
<evidence type="ECO:0000313" key="1">
    <source>
        <dbReference type="EMBL" id="GAV82162.1"/>
    </source>
</evidence>
<protein>
    <submittedName>
        <fullName evidence="1">Uncharacterized protein</fullName>
    </submittedName>
</protein>
<keyword evidence="2" id="KW-1185">Reference proteome</keyword>
<organism evidence="1 2">
    <name type="scientific">Cephalotus follicularis</name>
    <name type="common">Albany pitcher plant</name>
    <dbReference type="NCBI Taxonomy" id="3775"/>
    <lineage>
        <taxon>Eukaryota</taxon>
        <taxon>Viridiplantae</taxon>
        <taxon>Streptophyta</taxon>
        <taxon>Embryophyta</taxon>
        <taxon>Tracheophyta</taxon>
        <taxon>Spermatophyta</taxon>
        <taxon>Magnoliopsida</taxon>
        <taxon>eudicotyledons</taxon>
        <taxon>Gunneridae</taxon>
        <taxon>Pentapetalae</taxon>
        <taxon>rosids</taxon>
        <taxon>fabids</taxon>
        <taxon>Oxalidales</taxon>
        <taxon>Cephalotaceae</taxon>
        <taxon>Cephalotus</taxon>
    </lineage>
</organism>